<evidence type="ECO:0000313" key="3">
    <source>
        <dbReference type="Proteomes" id="UP000054018"/>
    </source>
</evidence>
<evidence type="ECO:0000256" key="1">
    <source>
        <dbReference type="SAM" id="MobiDB-lite"/>
    </source>
</evidence>
<evidence type="ECO:0000313" key="2">
    <source>
        <dbReference type="EMBL" id="KIK17099.1"/>
    </source>
</evidence>
<reference evidence="2 3" key="1">
    <citation type="submission" date="2014-04" db="EMBL/GenBank/DDBJ databases">
        <authorList>
            <consortium name="DOE Joint Genome Institute"/>
            <person name="Kuo A."/>
            <person name="Kohler A."/>
            <person name="Costa M.D."/>
            <person name="Nagy L.G."/>
            <person name="Floudas D."/>
            <person name="Copeland A."/>
            <person name="Barry K.W."/>
            <person name="Cichocki N."/>
            <person name="Veneault-Fourrey C."/>
            <person name="LaButti K."/>
            <person name="Lindquist E.A."/>
            <person name="Lipzen A."/>
            <person name="Lundell T."/>
            <person name="Morin E."/>
            <person name="Murat C."/>
            <person name="Sun H."/>
            <person name="Tunlid A."/>
            <person name="Henrissat B."/>
            <person name="Grigoriev I.V."/>
            <person name="Hibbett D.S."/>
            <person name="Martin F."/>
            <person name="Nordberg H.P."/>
            <person name="Cantor M.N."/>
            <person name="Hua S.X."/>
        </authorList>
    </citation>
    <scope>NUCLEOTIDE SEQUENCE [LARGE SCALE GENOMIC DNA]</scope>
    <source>
        <strain evidence="2 3">441</strain>
    </source>
</reference>
<keyword evidence="3" id="KW-1185">Reference proteome</keyword>
<feature type="region of interest" description="Disordered" evidence="1">
    <location>
        <begin position="1"/>
        <end position="20"/>
    </location>
</feature>
<feature type="region of interest" description="Disordered" evidence="1">
    <location>
        <begin position="25"/>
        <end position="74"/>
    </location>
</feature>
<name>A0A0C9YSW1_9AGAM</name>
<dbReference type="HOGENOM" id="CLU_1876240_0_0_1"/>
<organism evidence="2 3">
    <name type="scientific">Pisolithus microcarpus 441</name>
    <dbReference type="NCBI Taxonomy" id="765257"/>
    <lineage>
        <taxon>Eukaryota</taxon>
        <taxon>Fungi</taxon>
        <taxon>Dikarya</taxon>
        <taxon>Basidiomycota</taxon>
        <taxon>Agaricomycotina</taxon>
        <taxon>Agaricomycetes</taxon>
        <taxon>Agaricomycetidae</taxon>
        <taxon>Boletales</taxon>
        <taxon>Sclerodermatineae</taxon>
        <taxon>Pisolithaceae</taxon>
        <taxon>Pisolithus</taxon>
    </lineage>
</organism>
<feature type="compositionally biased region" description="Pro residues" evidence="1">
    <location>
        <begin position="56"/>
        <end position="74"/>
    </location>
</feature>
<feature type="compositionally biased region" description="Pro residues" evidence="1">
    <location>
        <begin position="39"/>
        <end position="49"/>
    </location>
</feature>
<protein>
    <submittedName>
        <fullName evidence="2">Uncharacterized protein</fullName>
    </submittedName>
</protein>
<proteinExistence type="predicted"/>
<dbReference type="EMBL" id="KN833838">
    <property type="protein sequence ID" value="KIK17099.1"/>
    <property type="molecule type" value="Genomic_DNA"/>
</dbReference>
<gene>
    <name evidence="2" type="ORF">PISMIDRAFT_15370</name>
</gene>
<dbReference type="AlphaFoldDB" id="A0A0C9YSW1"/>
<reference evidence="3" key="2">
    <citation type="submission" date="2015-01" db="EMBL/GenBank/DDBJ databases">
        <title>Evolutionary Origins and Diversification of the Mycorrhizal Mutualists.</title>
        <authorList>
            <consortium name="DOE Joint Genome Institute"/>
            <consortium name="Mycorrhizal Genomics Consortium"/>
            <person name="Kohler A."/>
            <person name="Kuo A."/>
            <person name="Nagy L.G."/>
            <person name="Floudas D."/>
            <person name="Copeland A."/>
            <person name="Barry K.W."/>
            <person name="Cichocki N."/>
            <person name="Veneault-Fourrey C."/>
            <person name="LaButti K."/>
            <person name="Lindquist E.A."/>
            <person name="Lipzen A."/>
            <person name="Lundell T."/>
            <person name="Morin E."/>
            <person name="Murat C."/>
            <person name="Riley R."/>
            <person name="Ohm R."/>
            <person name="Sun H."/>
            <person name="Tunlid A."/>
            <person name="Henrissat B."/>
            <person name="Grigoriev I.V."/>
            <person name="Hibbett D.S."/>
            <person name="Martin F."/>
        </authorList>
    </citation>
    <scope>NUCLEOTIDE SEQUENCE [LARGE SCALE GENOMIC DNA]</scope>
    <source>
        <strain evidence="3">441</strain>
    </source>
</reference>
<accession>A0A0C9YSW1</accession>
<dbReference type="Proteomes" id="UP000054018">
    <property type="component" value="Unassembled WGS sequence"/>
</dbReference>
<sequence length="136" mass="14801">MDVSETATHSDESGLHIGHHINLTEANGSCDHPDDFAPFFPPPPSPHSPPSDETEIPPPPPSDEMDMPLPPLPPNCMGLAVPEIIYKRCPQPQIDIQDISSHIILPKLQDTMHFITTLASATLDDPVMKLSQTALD</sequence>